<accession>A0A0F9DTK1</accession>
<organism evidence="1">
    <name type="scientific">marine sediment metagenome</name>
    <dbReference type="NCBI Taxonomy" id="412755"/>
    <lineage>
        <taxon>unclassified sequences</taxon>
        <taxon>metagenomes</taxon>
        <taxon>ecological metagenomes</taxon>
    </lineage>
</organism>
<sequence length="66" mass="7434">MAHRICSCCGQGYNDNKRHDYELCYQVCKASVNAAKHDLDNALDCLEKASECREAQRSGRISGRIK</sequence>
<comment type="caution">
    <text evidence="1">The sequence shown here is derived from an EMBL/GenBank/DDBJ whole genome shotgun (WGS) entry which is preliminary data.</text>
</comment>
<evidence type="ECO:0000313" key="1">
    <source>
        <dbReference type="EMBL" id="KKL65173.1"/>
    </source>
</evidence>
<proteinExistence type="predicted"/>
<gene>
    <name evidence="1" type="ORF">LCGC14_2157640</name>
</gene>
<protein>
    <recommendedName>
        <fullName evidence="2">HEPN domain-containing protein</fullName>
    </recommendedName>
</protein>
<evidence type="ECO:0008006" key="2">
    <source>
        <dbReference type="Google" id="ProtNLM"/>
    </source>
</evidence>
<dbReference type="EMBL" id="LAZR01027619">
    <property type="protein sequence ID" value="KKL65173.1"/>
    <property type="molecule type" value="Genomic_DNA"/>
</dbReference>
<dbReference type="AlphaFoldDB" id="A0A0F9DTK1"/>
<name>A0A0F9DTK1_9ZZZZ</name>
<reference evidence="1" key="1">
    <citation type="journal article" date="2015" name="Nature">
        <title>Complex archaea that bridge the gap between prokaryotes and eukaryotes.</title>
        <authorList>
            <person name="Spang A."/>
            <person name="Saw J.H."/>
            <person name="Jorgensen S.L."/>
            <person name="Zaremba-Niedzwiedzka K."/>
            <person name="Martijn J."/>
            <person name="Lind A.E."/>
            <person name="van Eijk R."/>
            <person name="Schleper C."/>
            <person name="Guy L."/>
            <person name="Ettema T.J."/>
        </authorList>
    </citation>
    <scope>NUCLEOTIDE SEQUENCE</scope>
</reference>